<evidence type="ECO:0000313" key="2">
    <source>
        <dbReference type="Proteomes" id="UP001589890"/>
    </source>
</evidence>
<evidence type="ECO:0000313" key="1">
    <source>
        <dbReference type="EMBL" id="MFC0622845.1"/>
    </source>
</evidence>
<dbReference type="RefSeq" id="WP_380043522.1">
    <property type="nucleotide sequence ID" value="NZ_JBHLTC010000001.1"/>
</dbReference>
<dbReference type="EMBL" id="JBHLTC010000001">
    <property type="protein sequence ID" value="MFC0622845.1"/>
    <property type="molecule type" value="Genomic_DNA"/>
</dbReference>
<keyword evidence="2" id="KW-1185">Reference proteome</keyword>
<reference evidence="1 2" key="1">
    <citation type="submission" date="2024-09" db="EMBL/GenBank/DDBJ databases">
        <authorList>
            <person name="Sun Q."/>
            <person name="Mori K."/>
        </authorList>
    </citation>
    <scope>NUCLEOTIDE SEQUENCE [LARGE SCALE GENOMIC DNA]</scope>
    <source>
        <strain evidence="1 2">CGMCC 1.15906</strain>
    </source>
</reference>
<proteinExistence type="predicted"/>
<protein>
    <submittedName>
        <fullName evidence="1">Uncharacterized protein</fullName>
    </submittedName>
</protein>
<dbReference type="Proteomes" id="UP001589890">
    <property type="component" value="Unassembled WGS sequence"/>
</dbReference>
<comment type="caution">
    <text evidence="1">The sequence shown here is derived from an EMBL/GenBank/DDBJ whole genome shotgun (WGS) entry which is preliminary data.</text>
</comment>
<accession>A0ABV6QDX9</accession>
<organism evidence="1 2">
    <name type="scientific">Kribbella deserti</name>
    <dbReference type="NCBI Taxonomy" id="1926257"/>
    <lineage>
        <taxon>Bacteria</taxon>
        <taxon>Bacillati</taxon>
        <taxon>Actinomycetota</taxon>
        <taxon>Actinomycetes</taxon>
        <taxon>Propionibacteriales</taxon>
        <taxon>Kribbellaceae</taxon>
        <taxon>Kribbella</taxon>
    </lineage>
</organism>
<gene>
    <name evidence="1" type="ORF">ACFFGN_02160</name>
</gene>
<name>A0ABV6QDX9_9ACTN</name>
<sequence length="109" mass="12434">MPRSLARLPSHRRRAETGFEATRACDPDGLVTVTIRRPGWADPETRIPHRTKRLTAHWLGLAWSVNHVHTTAILRHAVDQSLISIPLTWLIGFDPPTDAERDQITRWTS</sequence>